<evidence type="ECO:0000256" key="1">
    <source>
        <dbReference type="ARBA" id="ARBA00022722"/>
    </source>
</evidence>
<keyword evidence="5" id="KW-1015">Disulfide bond</keyword>
<reference evidence="8 9" key="1">
    <citation type="submission" date="2018-01" db="EMBL/GenBank/DDBJ databases">
        <title>Draft genome sequence of Paucibacter aquatile CR182 isolated from freshwater of the Nakdong River.</title>
        <authorList>
            <person name="Choi A."/>
            <person name="Chung E.J."/>
        </authorList>
    </citation>
    <scope>NUCLEOTIDE SEQUENCE [LARGE SCALE GENOMIC DNA]</scope>
    <source>
        <strain evidence="8 9">CR182</strain>
    </source>
</reference>
<dbReference type="GO" id="GO:0004519">
    <property type="term" value="F:endonuclease activity"/>
    <property type="evidence" value="ECO:0007669"/>
    <property type="project" value="UniProtKB-KW"/>
</dbReference>
<dbReference type="CDD" id="cd11010">
    <property type="entry name" value="S1-P1_nuclease"/>
    <property type="match status" value="1"/>
</dbReference>
<gene>
    <name evidence="8" type="ORF">C1O66_15555</name>
</gene>
<keyword evidence="2" id="KW-0479">Metal-binding</keyword>
<organism evidence="8 9">
    <name type="scientific">Kinneretia aquatilis</name>
    <dbReference type="NCBI Taxonomy" id="2070761"/>
    <lineage>
        <taxon>Bacteria</taxon>
        <taxon>Pseudomonadati</taxon>
        <taxon>Pseudomonadota</taxon>
        <taxon>Betaproteobacteria</taxon>
        <taxon>Burkholderiales</taxon>
        <taxon>Sphaerotilaceae</taxon>
        <taxon>Roseateles</taxon>
    </lineage>
</organism>
<evidence type="ECO:0000313" key="8">
    <source>
        <dbReference type="EMBL" id="PND39778.1"/>
    </source>
</evidence>
<dbReference type="Proteomes" id="UP000235916">
    <property type="component" value="Unassembled WGS sequence"/>
</dbReference>
<evidence type="ECO:0000313" key="9">
    <source>
        <dbReference type="Proteomes" id="UP000235916"/>
    </source>
</evidence>
<sequence>MALLAGLALAAPLLLSSAPAQAWGAEGHRLVASVAEQGLSPAARAEVQRLLALEPGSTLASISTWADEHRSPQTGPWHYVNFPRDGGCNYEPARDCEDGACVVSAIERQVEVLKNDKASDEARLKALKYVVHLVADVHQPLHAGFADDRGGNSYQVQGFGRGSNLHSLWDSGLMRNRAGGAEGLMQDLMLKAGSGSQRVPATDSRAAAQWAVESCRLVSAPGFYPDGHKVDQSYADAHDPALRQRLAEAARRLAGVLNSSLQ</sequence>
<keyword evidence="9" id="KW-1185">Reference proteome</keyword>
<dbReference type="OrthoDB" id="267579at2"/>
<dbReference type="GO" id="GO:0046872">
    <property type="term" value="F:metal ion binding"/>
    <property type="evidence" value="ECO:0007669"/>
    <property type="project" value="UniProtKB-KW"/>
</dbReference>
<comment type="caution">
    <text evidence="8">The sequence shown here is derived from an EMBL/GenBank/DDBJ whole genome shotgun (WGS) entry which is preliminary data.</text>
</comment>
<evidence type="ECO:0000256" key="6">
    <source>
        <dbReference type="ARBA" id="ARBA00023180"/>
    </source>
</evidence>
<keyword evidence="4" id="KW-0378">Hydrolase</keyword>
<dbReference type="GO" id="GO:0016788">
    <property type="term" value="F:hydrolase activity, acting on ester bonds"/>
    <property type="evidence" value="ECO:0007669"/>
    <property type="project" value="InterPro"/>
</dbReference>
<proteinExistence type="predicted"/>
<keyword evidence="6" id="KW-0325">Glycoprotein</keyword>
<dbReference type="InterPro" id="IPR003154">
    <property type="entry name" value="S1/P1nuclease"/>
</dbReference>
<dbReference type="AlphaFoldDB" id="A0A2N8L240"/>
<dbReference type="GO" id="GO:0003676">
    <property type="term" value="F:nucleic acid binding"/>
    <property type="evidence" value="ECO:0007669"/>
    <property type="project" value="InterPro"/>
</dbReference>
<evidence type="ECO:0008006" key="10">
    <source>
        <dbReference type="Google" id="ProtNLM"/>
    </source>
</evidence>
<evidence type="ECO:0000256" key="5">
    <source>
        <dbReference type="ARBA" id="ARBA00023157"/>
    </source>
</evidence>
<evidence type="ECO:0000256" key="7">
    <source>
        <dbReference type="SAM" id="SignalP"/>
    </source>
</evidence>
<dbReference type="InterPro" id="IPR008947">
    <property type="entry name" value="PLipase_C/P1_nuclease_dom_sf"/>
</dbReference>
<dbReference type="GO" id="GO:0006308">
    <property type="term" value="P:DNA catabolic process"/>
    <property type="evidence" value="ECO:0007669"/>
    <property type="project" value="InterPro"/>
</dbReference>
<accession>A0A2N8L240</accession>
<keyword evidence="3" id="KW-0255">Endonuclease</keyword>
<name>A0A2N8L240_9BURK</name>
<dbReference type="SUPFAM" id="SSF48537">
    <property type="entry name" value="Phospholipase C/P1 nuclease"/>
    <property type="match status" value="1"/>
</dbReference>
<feature type="chain" id="PRO_5014866985" description="Endonuclease" evidence="7">
    <location>
        <begin position="23"/>
        <end position="262"/>
    </location>
</feature>
<dbReference type="PANTHER" id="PTHR33146:SF26">
    <property type="entry name" value="ENDONUCLEASE 4"/>
    <property type="match status" value="1"/>
</dbReference>
<dbReference type="PANTHER" id="PTHR33146">
    <property type="entry name" value="ENDONUCLEASE 4"/>
    <property type="match status" value="1"/>
</dbReference>
<keyword evidence="1" id="KW-0540">Nuclease</keyword>
<dbReference type="Pfam" id="PF02265">
    <property type="entry name" value="S1-P1_nuclease"/>
    <property type="match status" value="1"/>
</dbReference>
<evidence type="ECO:0000256" key="4">
    <source>
        <dbReference type="ARBA" id="ARBA00022801"/>
    </source>
</evidence>
<feature type="signal peptide" evidence="7">
    <location>
        <begin position="1"/>
        <end position="22"/>
    </location>
</feature>
<dbReference type="EMBL" id="POSP01000003">
    <property type="protein sequence ID" value="PND39778.1"/>
    <property type="molecule type" value="Genomic_DNA"/>
</dbReference>
<protein>
    <recommendedName>
        <fullName evidence="10">Endonuclease</fullName>
    </recommendedName>
</protein>
<keyword evidence="7" id="KW-0732">Signal</keyword>
<evidence type="ECO:0000256" key="2">
    <source>
        <dbReference type="ARBA" id="ARBA00022723"/>
    </source>
</evidence>
<dbReference type="Gene3D" id="1.10.575.10">
    <property type="entry name" value="P1 Nuclease"/>
    <property type="match status" value="1"/>
</dbReference>
<evidence type="ECO:0000256" key="3">
    <source>
        <dbReference type="ARBA" id="ARBA00022759"/>
    </source>
</evidence>